<dbReference type="RefSeq" id="WP_023562400.1">
    <property type="nucleotide sequence ID" value="NC_022657.1"/>
</dbReference>
<protein>
    <recommendedName>
        <fullName evidence="3">DNA-binding protein</fullName>
    </recommendedName>
</protein>
<dbReference type="PATRIC" id="fig|1246995.3.peg.7905"/>
<accession>U5WDS9</accession>
<dbReference type="Gene3D" id="1.10.150.20">
    <property type="entry name" value="5' to 3' exonuclease, C-terminal subdomain"/>
    <property type="match status" value="1"/>
</dbReference>
<dbReference type="AlphaFoldDB" id="U5WDS9"/>
<dbReference type="KEGG" id="afs:AFR_39060"/>
<organism evidence="1 2">
    <name type="scientific">Actinoplanes friuliensis DSM 7358</name>
    <dbReference type="NCBI Taxonomy" id="1246995"/>
    <lineage>
        <taxon>Bacteria</taxon>
        <taxon>Bacillati</taxon>
        <taxon>Actinomycetota</taxon>
        <taxon>Actinomycetes</taxon>
        <taxon>Micromonosporales</taxon>
        <taxon>Micromonosporaceae</taxon>
        <taxon>Actinoplanes</taxon>
    </lineage>
</organism>
<dbReference type="eggNOG" id="ENOG5033AIJ">
    <property type="taxonomic scope" value="Bacteria"/>
</dbReference>
<reference evidence="1 2" key="1">
    <citation type="journal article" date="2014" name="J. Biotechnol.">
        <title>Complete genome sequence of the actinobacterium Actinoplanes friuliensis HAG 010964, producer of the lipopeptide antibiotic friulimycin.</title>
        <authorList>
            <person name="Ruckert C."/>
            <person name="Szczepanowski R."/>
            <person name="Albersmeier A."/>
            <person name="Goesmann A."/>
            <person name="Fischer N."/>
            <person name="Steinkamper A."/>
            <person name="Puhler A."/>
            <person name="Biener R."/>
            <person name="Schwartz D."/>
            <person name="Kalinowski J."/>
        </authorList>
    </citation>
    <scope>NUCLEOTIDE SEQUENCE [LARGE SCALE GENOMIC DNA]</scope>
    <source>
        <strain evidence="1 2">DSM 7358</strain>
    </source>
</reference>
<dbReference type="EMBL" id="CP006272">
    <property type="protein sequence ID" value="AGZ46066.1"/>
    <property type="molecule type" value="Genomic_DNA"/>
</dbReference>
<gene>
    <name evidence="1" type="ORF">AFR_39060</name>
</gene>
<dbReference type="OrthoDB" id="7950977at2"/>
<keyword evidence="2" id="KW-1185">Reference proteome</keyword>
<sequence>MTTDDLPAGIGAPATRALHGAGYHRLEDLNGASRAALAALHGVGPKALRLLDEALAARGLTLAA</sequence>
<dbReference type="Proteomes" id="UP000017746">
    <property type="component" value="Chromosome"/>
</dbReference>
<dbReference type="STRING" id="1246995.AFR_39060"/>
<proteinExistence type="predicted"/>
<dbReference type="HOGENOM" id="CLU_192240_1_0_11"/>
<evidence type="ECO:0008006" key="3">
    <source>
        <dbReference type="Google" id="ProtNLM"/>
    </source>
</evidence>
<name>U5WDS9_9ACTN</name>
<evidence type="ECO:0000313" key="1">
    <source>
        <dbReference type="EMBL" id="AGZ46066.1"/>
    </source>
</evidence>
<evidence type="ECO:0000313" key="2">
    <source>
        <dbReference type="Proteomes" id="UP000017746"/>
    </source>
</evidence>
<dbReference type="SUPFAM" id="SSF47789">
    <property type="entry name" value="C-terminal domain of RNA polymerase alpha subunit"/>
    <property type="match status" value="1"/>
</dbReference>